<evidence type="ECO:0000313" key="1">
    <source>
        <dbReference type="EMBL" id="SFG45291.1"/>
    </source>
</evidence>
<sequence length="122" mass="14093">MARHERGASFFSMLIVLMMAGSLLATAFKIYQPYLDHMAVKSVLENITVDYDELRKPLATIRTDINQRLYINQVSLPNPEALSIIDDKGLLKFDLKYEVRLPMFFNVDAVIKFAEYYEAVRP</sequence>
<protein>
    <recommendedName>
        <fullName evidence="3">DUF4845 domain-containing protein</fullName>
    </recommendedName>
</protein>
<dbReference type="Pfam" id="PF16137">
    <property type="entry name" value="DUF4845"/>
    <property type="match status" value="1"/>
</dbReference>
<evidence type="ECO:0008006" key="3">
    <source>
        <dbReference type="Google" id="ProtNLM"/>
    </source>
</evidence>
<dbReference type="Proteomes" id="UP000198623">
    <property type="component" value="Unassembled WGS sequence"/>
</dbReference>
<name>A0A1I2S5M1_9GAMM</name>
<proteinExistence type="predicted"/>
<dbReference type="AlphaFoldDB" id="A0A1I2S5M1"/>
<dbReference type="STRING" id="1045558.SAMN05216175_10712"/>
<keyword evidence="2" id="KW-1185">Reference proteome</keyword>
<organism evidence="1 2">
    <name type="scientific">Neptunomonas qingdaonensis</name>
    <dbReference type="NCBI Taxonomy" id="1045558"/>
    <lineage>
        <taxon>Bacteria</taxon>
        <taxon>Pseudomonadati</taxon>
        <taxon>Pseudomonadota</taxon>
        <taxon>Gammaproteobacteria</taxon>
        <taxon>Oceanospirillales</taxon>
        <taxon>Oceanospirillaceae</taxon>
        <taxon>Neptunomonas</taxon>
    </lineage>
</organism>
<dbReference type="RefSeq" id="WP_090728158.1">
    <property type="nucleotide sequence ID" value="NZ_FOOU01000007.1"/>
</dbReference>
<dbReference type="OrthoDB" id="6078083at2"/>
<reference evidence="2" key="1">
    <citation type="submission" date="2016-10" db="EMBL/GenBank/DDBJ databases">
        <authorList>
            <person name="Varghese N."/>
            <person name="Submissions S."/>
        </authorList>
    </citation>
    <scope>NUCLEOTIDE SEQUENCE [LARGE SCALE GENOMIC DNA]</scope>
    <source>
        <strain evidence="2">CGMCC 1.10971</strain>
    </source>
</reference>
<evidence type="ECO:0000313" key="2">
    <source>
        <dbReference type="Proteomes" id="UP000198623"/>
    </source>
</evidence>
<gene>
    <name evidence="1" type="ORF">SAMN05216175_10712</name>
</gene>
<accession>A0A1I2S5M1</accession>
<dbReference type="InterPro" id="IPR032314">
    <property type="entry name" value="DUF4845"/>
</dbReference>
<dbReference type="EMBL" id="FOOU01000007">
    <property type="protein sequence ID" value="SFG45291.1"/>
    <property type="molecule type" value="Genomic_DNA"/>
</dbReference>